<reference evidence="1" key="1">
    <citation type="submission" date="2019-12" db="EMBL/GenBank/DDBJ databases">
        <title>Genome sequencing and annotation of Brassica cretica.</title>
        <authorList>
            <person name="Studholme D.J."/>
            <person name="Sarris P.F."/>
        </authorList>
    </citation>
    <scope>NUCLEOTIDE SEQUENCE</scope>
    <source>
        <strain evidence="1">PFS-001/15</strain>
        <tissue evidence="1">Leaf</tissue>
    </source>
</reference>
<organism evidence="1 2">
    <name type="scientific">Brassica cretica</name>
    <name type="common">Mustard</name>
    <dbReference type="NCBI Taxonomy" id="69181"/>
    <lineage>
        <taxon>Eukaryota</taxon>
        <taxon>Viridiplantae</taxon>
        <taxon>Streptophyta</taxon>
        <taxon>Embryophyta</taxon>
        <taxon>Tracheophyta</taxon>
        <taxon>Spermatophyta</taxon>
        <taxon>Magnoliopsida</taxon>
        <taxon>eudicotyledons</taxon>
        <taxon>Gunneridae</taxon>
        <taxon>Pentapetalae</taxon>
        <taxon>rosids</taxon>
        <taxon>malvids</taxon>
        <taxon>Brassicales</taxon>
        <taxon>Brassicaceae</taxon>
        <taxon>Brassiceae</taxon>
        <taxon>Brassica</taxon>
    </lineage>
</organism>
<dbReference type="AlphaFoldDB" id="A0A8S9H248"/>
<sequence length="205" mass="23715">MRTSEDLCSRSLINAQISTKRHVLGSRIFDIMPRDVRDQCAGFRARPRSHHGFRGCDDYFDLPTNLSVDITLFESSRRIHVCEDVSAYDCLVFQEGAFIEEGVKCFAILQGFNLTPAFEKHFDSQGRCRSWIRSWYFRVNIKAKFARVIRVKMADSRRKRFSALGRRSLRGLIQNPCGVSCGMIARSDVIEWNERKKPASRRAKE</sequence>
<gene>
    <name evidence="1" type="ORF">F2Q68_00033528</name>
</gene>
<protein>
    <submittedName>
        <fullName evidence="1">Uncharacterized protein</fullName>
    </submittedName>
</protein>
<name>A0A8S9H248_BRACR</name>
<evidence type="ECO:0000313" key="1">
    <source>
        <dbReference type="EMBL" id="KAF2550974.1"/>
    </source>
</evidence>
<evidence type="ECO:0000313" key="2">
    <source>
        <dbReference type="Proteomes" id="UP000712281"/>
    </source>
</evidence>
<dbReference type="Proteomes" id="UP000712281">
    <property type="component" value="Unassembled WGS sequence"/>
</dbReference>
<dbReference type="EMBL" id="QGKW02001988">
    <property type="protein sequence ID" value="KAF2550974.1"/>
    <property type="molecule type" value="Genomic_DNA"/>
</dbReference>
<comment type="caution">
    <text evidence="1">The sequence shown here is derived from an EMBL/GenBank/DDBJ whole genome shotgun (WGS) entry which is preliminary data.</text>
</comment>
<proteinExistence type="predicted"/>
<accession>A0A8S9H248</accession>